<keyword evidence="5 9" id="KW-0479">Metal-binding</keyword>
<reference evidence="12" key="1">
    <citation type="submission" date="2022-08" db="EMBL/GenBank/DDBJ databases">
        <authorList>
            <consortium name="DOE Joint Genome Institute"/>
            <person name="Min B."/>
            <person name="Riley R."/>
            <person name="Sierra-Patev S."/>
            <person name="Naranjo-Ortiz M."/>
            <person name="Looney B."/>
            <person name="Konkel Z."/>
            <person name="Slot J.C."/>
            <person name="Sakamoto Y."/>
            <person name="Steenwyk J.L."/>
            <person name="Rokas A."/>
            <person name="Carro J."/>
            <person name="Camarero S."/>
            <person name="Ferreira P."/>
            <person name="Molpeceres G."/>
            <person name="Ruiz-Duenas F.J."/>
            <person name="Serrano A."/>
            <person name="Henrissat B."/>
            <person name="Drula E."/>
            <person name="Hughes K.W."/>
            <person name="Mata J.L."/>
            <person name="Ishikawa N.K."/>
            <person name="Vargas-Isla R."/>
            <person name="Ushijima S."/>
            <person name="Smith C.A."/>
            <person name="Ahrendt S."/>
            <person name="Andreopoulos W."/>
            <person name="He G."/>
            <person name="Labutti K."/>
            <person name="Lipzen A."/>
            <person name="Ng V."/>
            <person name="Sandor L."/>
            <person name="Barry K."/>
            <person name="Martinez A.T."/>
            <person name="Xiao Y."/>
            <person name="Gibbons J.G."/>
            <person name="Terashima K."/>
            <person name="Hibbett D.S."/>
            <person name="Grigoriev I.V."/>
        </authorList>
    </citation>
    <scope>NUCLEOTIDE SEQUENCE</scope>
    <source>
        <strain evidence="12">Sp2 HRB7682 ss15</strain>
    </source>
</reference>
<evidence type="ECO:0000313" key="12">
    <source>
        <dbReference type="EMBL" id="KAJ4478760.1"/>
    </source>
</evidence>
<keyword evidence="8 10" id="KW-0503">Monooxygenase</keyword>
<evidence type="ECO:0000256" key="1">
    <source>
        <dbReference type="ARBA" id="ARBA00001971"/>
    </source>
</evidence>
<evidence type="ECO:0000256" key="6">
    <source>
        <dbReference type="ARBA" id="ARBA00023002"/>
    </source>
</evidence>
<dbReference type="InterPro" id="IPR001128">
    <property type="entry name" value="Cyt_P450"/>
</dbReference>
<keyword evidence="6 10" id="KW-0560">Oxidoreductase</keyword>
<comment type="pathway">
    <text evidence="2">Secondary metabolite biosynthesis.</text>
</comment>
<organism evidence="12 13">
    <name type="scientific">Lentinula lateritia</name>
    <dbReference type="NCBI Taxonomy" id="40482"/>
    <lineage>
        <taxon>Eukaryota</taxon>
        <taxon>Fungi</taxon>
        <taxon>Dikarya</taxon>
        <taxon>Basidiomycota</taxon>
        <taxon>Agaricomycotina</taxon>
        <taxon>Agaricomycetes</taxon>
        <taxon>Agaricomycetidae</taxon>
        <taxon>Agaricales</taxon>
        <taxon>Marasmiineae</taxon>
        <taxon>Omphalotaceae</taxon>
        <taxon>Lentinula</taxon>
    </lineage>
</organism>
<feature type="binding site" description="axial binding residue" evidence="9">
    <location>
        <position position="435"/>
    </location>
    <ligand>
        <name>heme</name>
        <dbReference type="ChEBI" id="CHEBI:30413"/>
    </ligand>
    <ligandPart>
        <name>Fe</name>
        <dbReference type="ChEBI" id="CHEBI:18248"/>
    </ligandPart>
</feature>
<dbReference type="PANTHER" id="PTHR46300">
    <property type="entry name" value="P450, PUTATIVE (EUROFUNG)-RELATED-RELATED"/>
    <property type="match status" value="1"/>
</dbReference>
<dbReference type="GO" id="GO:0004497">
    <property type="term" value="F:monooxygenase activity"/>
    <property type="evidence" value="ECO:0007669"/>
    <property type="project" value="UniProtKB-KW"/>
</dbReference>
<evidence type="ECO:0000256" key="10">
    <source>
        <dbReference type="RuleBase" id="RU000461"/>
    </source>
</evidence>
<dbReference type="InterPro" id="IPR050364">
    <property type="entry name" value="Cytochrome_P450_fung"/>
</dbReference>
<evidence type="ECO:0000256" key="2">
    <source>
        <dbReference type="ARBA" id="ARBA00005179"/>
    </source>
</evidence>
<dbReference type="GO" id="GO:0016705">
    <property type="term" value="F:oxidoreductase activity, acting on paired donors, with incorporation or reduction of molecular oxygen"/>
    <property type="evidence" value="ECO:0007669"/>
    <property type="project" value="InterPro"/>
</dbReference>
<comment type="similarity">
    <text evidence="3 10">Belongs to the cytochrome P450 family.</text>
</comment>
<gene>
    <name evidence="12" type="ORF">C8J55DRAFT_514879</name>
</gene>
<comment type="cofactor">
    <cofactor evidence="1 9">
        <name>heme</name>
        <dbReference type="ChEBI" id="CHEBI:30413"/>
    </cofactor>
</comment>
<evidence type="ECO:0000256" key="8">
    <source>
        <dbReference type="ARBA" id="ARBA00023033"/>
    </source>
</evidence>
<dbReference type="CDD" id="cd11065">
    <property type="entry name" value="CYP64-like"/>
    <property type="match status" value="1"/>
</dbReference>
<feature type="chain" id="PRO_5040974720" evidence="11">
    <location>
        <begin position="22"/>
        <end position="510"/>
    </location>
</feature>
<keyword evidence="7 9" id="KW-0408">Iron</keyword>
<dbReference type="GO" id="GO:0020037">
    <property type="term" value="F:heme binding"/>
    <property type="evidence" value="ECO:0007669"/>
    <property type="project" value="InterPro"/>
</dbReference>
<dbReference type="InterPro" id="IPR017972">
    <property type="entry name" value="Cyt_P450_CS"/>
</dbReference>
<reference evidence="12" key="2">
    <citation type="journal article" date="2023" name="Proc. Natl. Acad. Sci. U.S.A.">
        <title>A global phylogenomic analysis of the shiitake genus Lentinula.</title>
        <authorList>
            <person name="Sierra-Patev S."/>
            <person name="Min B."/>
            <person name="Naranjo-Ortiz M."/>
            <person name="Looney B."/>
            <person name="Konkel Z."/>
            <person name="Slot J.C."/>
            <person name="Sakamoto Y."/>
            <person name="Steenwyk J.L."/>
            <person name="Rokas A."/>
            <person name="Carro J."/>
            <person name="Camarero S."/>
            <person name="Ferreira P."/>
            <person name="Molpeceres G."/>
            <person name="Ruiz-Duenas F.J."/>
            <person name="Serrano A."/>
            <person name="Henrissat B."/>
            <person name="Drula E."/>
            <person name="Hughes K.W."/>
            <person name="Mata J.L."/>
            <person name="Ishikawa N.K."/>
            <person name="Vargas-Isla R."/>
            <person name="Ushijima S."/>
            <person name="Smith C.A."/>
            <person name="Donoghue J."/>
            <person name="Ahrendt S."/>
            <person name="Andreopoulos W."/>
            <person name="He G."/>
            <person name="LaButti K."/>
            <person name="Lipzen A."/>
            <person name="Ng V."/>
            <person name="Riley R."/>
            <person name="Sandor L."/>
            <person name="Barry K."/>
            <person name="Martinez A.T."/>
            <person name="Xiao Y."/>
            <person name="Gibbons J.G."/>
            <person name="Terashima K."/>
            <person name="Grigoriev I.V."/>
            <person name="Hibbett D."/>
        </authorList>
    </citation>
    <scope>NUCLEOTIDE SEQUENCE</scope>
    <source>
        <strain evidence="12">Sp2 HRB7682 ss15</strain>
    </source>
</reference>
<evidence type="ECO:0000256" key="4">
    <source>
        <dbReference type="ARBA" id="ARBA00022617"/>
    </source>
</evidence>
<dbReference type="PANTHER" id="PTHR46300:SF7">
    <property type="entry name" value="P450, PUTATIVE (EUROFUNG)-RELATED"/>
    <property type="match status" value="1"/>
</dbReference>
<dbReference type="PRINTS" id="PR00463">
    <property type="entry name" value="EP450I"/>
</dbReference>
<evidence type="ECO:0000256" key="9">
    <source>
        <dbReference type="PIRSR" id="PIRSR602401-1"/>
    </source>
</evidence>
<evidence type="ECO:0000313" key="13">
    <source>
        <dbReference type="Proteomes" id="UP001150238"/>
    </source>
</evidence>
<name>A0A9W9AB51_9AGAR</name>
<dbReference type="EMBL" id="JANVFS010000017">
    <property type="protein sequence ID" value="KAJ4478760.1"/>
    <property type="molecule type" value="Genomic_DNA"/>
</dbReference>
<dbReference type="SUPFAM" id="SSF48264">
    <property type="entry name" value="Cytochrome P450"/>
    <property type="match status" value="1"/>
</dbReference>
<protein>
    <submittedName>
        <fullName evidence="12">Cytochrome P450</fullName>
    </submittedName>
</protein>
<keyword evidence="11" id="KW-0732">Signal</keyword>
<dbReference type="Proteomes" id="UP001150238">
    <property type="component" value="Unassembled WGS sequence"/>
</dbReference>
<dbReference type="GO" id="GO:0005506">
    <property type="term" value="F:iron ion binding"/>
    <property type="evidence" value="ECO:0007669"/>
    <property type="project" value="InterPro"/>
</dbReference>
<accession>A0A9W9AB51</accession>
<dbReference type="PROSITE" id="PS00086">
    <property type="entry name" value="CYTOCHROME_P450"/>
    <property type="match status" value="1"/>
</dbReference>
<dbReference type="InterPro" id="IPR036396">
    <property type="entry name" value="Cyt_P450_sf"/>
</dbReference>
<dbReference type="AlphaFoldDB" id="A0A9W9AB51"/>
<sequence>MFTVILASGLSLVSLSLLAIAADKKRRTAQLPPGPPRNWILGNLLDLLKTDDLLALVDSWQDAYGDIVSLECFGLTVIFLNTLECCVDLLERRAGNYSHRPKMPFVRELVGLDKVSLGFMDYSEESVRGRRIANLAFKASAIRQYSPALQNNAVILMQDLLNLPKDFESVLERRNIQLALSLIFGITLDGTNQHYITTTMDCINKIAGNVLPGSRIVDFLPFLKYLPSWVSFKRDAQQLNALVNEAFGRPFEDAKRRIADATFHPSFVSLILSSEEVQGDIETEDFQEMMKWISGTMFMAAAESTTSTVRVFFKAMARNPEVQAQAQEELDRVLGTRLPTMSDRKSLPYLNALLQEVIRWESIVPTGFPRRAHADDMYKGMLIPKGAVILANSRSISRHEHGKGSPNDFDPTRFLEGGGARPIRDYVFGFGRRECPGRFLAEASVWITIVSVLKCFDIVQLRESGKTSTARRSGVIHGTTSLDCKVVPRDGVHRGMIQHKVAEMEAAQFA</sequence>
<evidence type="ECO:0000256" key="7">
    <source>
        <dbReference type="ARBA" id="ARBA00023004"/>
    </source>
</evidence>
<dbReference type="InterPro" id="IPR002401">
    <property type="entry name" value="Cyt_P450_E_grp-I"/>
</dbReference>
<proteinExistence type="inferred from homology"/>
<comment type="caution">
    <text evidence="12">The sequence shown here is derived from an EMBL/GenBank/DDBJ whole genome shotgun (WGS) entry which is preliminary data.</text>
</comment>
<dbReference type="Gene3D" id="1.10.630.10">
    <property type="entry name" value="Cytochrome P450"/>
    <property type="match status" value="1"/>
</dbReference>
<dbReference type="Pfam" id="PF00067">
    <property type="entry name" value="p450"/>
    <property type="match status" value="1"/>
</dbReference>
<evidence type="ECO:0000256" key="3">
    <source>
        <dbReference type="ARBA" id="ARBA00010617"/>
    </source>
</evidence>
<feature type="signal peptide" evidence="11">
    <location>
        <begin position="1"/>
        <end position="21"/>
    </location>
</feature>
<keyword evidence="4 9" id="KW-0349">Heme</keyword>
<evidence type="ECO:0000256" key="5">
    <source>
        <dbReference type="ARBA" id="ARBA00022723"/>
    </source>
</evidence>
<evidence type="ECO:0000256" key="11">
    <source>
        <dbReference type="SAM" id="SignalP"/>
    </source>
</evidence>